<sequence length="90" mass="10297">MVLVADDLKRKRAEILIQIEELRKADCRARAAAGCVRYRHPTSRNALSNAPASSRELYFMHLLCMNIFIVRKVIYINGLLDNFYAIKGLS</sequence>
<evidence type="ECO:0000313" key="2">
    <source>
        <dbReference type="Proteomes" id="UP001060123"/>
    </source>
</evidence>
<dbReference type="Proteomes" id="UP001060123">
    <property type="component" value="Plasmid pWSM1592_1"/>
</dbReference>
<dbReference type="RefSeq" id="WP_027511098.1">
    <property type="nucleotide sequence ID" value="NZ_CP104144.1"/>
</dbReference>
<geneLocation type="plasmid" evidence="1 2">
    <name>pWSM1592_1</name>
</geneLocation>
<evidence type="ECO:0000313" key="1">
    <source>
        <dbReference type="EMBL" id="UWU18149.1"/>
    </source>
</evidence>
<proteinExistence type="predicted"/>
<reference evidence="1" key="1">
    <citation type="submission" date="2022-09" db="EMBL/GenBank/DDBJ databases">
        <title>Australian commercial rhizobial inoculants.</title>
        <authorList>
            <person name="Kohlmeier M.G."/>
            <person name="O'Hara G.W."/>
            <person name="Colombi E."/>
            <person name="Ramsay J.P."/>
            <person name="Terpolilli J."/>
        </authorList>
    </citation>
    <scope>NUCLEOTIDE SEQUENCE</scope>
    <source>
        <strain evidence="1">WSM1592</strain>
        <plasmid evidence="1">pWSM1592_1</plasmid>
    </source>
</reference>
<gene>
    <name evidence="1" type="ORF">N2599_23020</name>
</gene>
<name>A0ABY5XU43_RHISU</name>
<protein>
    <submittedName>
        <fullName evidence="1">Uncharacterized protein</fullName>
    </submittedName>
</protein>
<accession>A0ABY5XU43</accession>
<keyword evidence="1" id="KW-0614">Plasmid</keyword>
<organism evidence="1 2">
    <name type="scientific">Rhizobium sullae</name>
    <name type="common">Rhizobium hedysari</name>
    <dbReference type="NCBI Taxonomy" id="50338"/>
    <lineage>
        <taxon>Bacteria</taxon>
        <taxon>Pseudomonadati</taxon>
        <taxon>Pseudomonadota</taxon>
        <taxon>Alphaproteobacteria</taxon>
        <taxon>Hyphomicrobiales</taxon>
        <taxon>Rhizobiaceae</taxon>
        <taxon>Rhizobium/Agrobacterium group</taxon>
        <taxon>Rhizobium</taxon>
    </lineage>
</organism>
<keyword evidence="2" id="KW-1185">Reference proteome</keyword>
<dbReference type="EMBL" id="CP104144">
    <property type="protein sequence ID" value="UWU18149.1"/>
    <property type="molecule type" value="Genomic_DNA"/>
</dbReference>